<dbReference type="RefSeq" id="WP_311427996.1">
    <property type="nucleotide sequence ID" value="NZ_JAVRIA010000006.1"/>
</dbReference>
<keyword evidence="2" id="KW-0812">Transmembrane</keyword>
<reference evidence="3 4" key="1">
    <citation type="submission" date="2023-09" db="EMBL/GenBank/DDBJ databases">
        <authorList>
            <person name="Rey-Velasco X."/>
        </authorList>
    </citation>
    <scope>NUCLEOTIDE SEQUENCE [LARGE SCALE GENOMIC DNA]</scope>
    <source>
        <strain evidence="3 4">W332</strain>
    </source>
</reference>
<keyword evidence="2" id="KW-1133">Transmembrane helix</keyword>
<feature type="transmembrane region" description="Helical" evidence="2">
    <location>
        <begin position="7"/>
        <end position="25"/>
    </location>
</feature>
<comment type="caution">
    <text evidence="3">The sequence shown here is derived from an EMBL/GenBank/DDBJ whole genome shotgun (WGS) entry which is preliminary data.</text>
</comment>
<keyword evidence="4" id="KW-1185">Reference proteome</keyword>
<keyword evidence="2" id="KW-0472">Membrane</keyword>
<sequence>MKKQFRYAFGEILIVIVGISIAFSMNKCADHSKDTKQRQQYLSSLKRDLEVDKQNLAANVIAIEEKLQGLNEIMPLLNTDAPNKQRIFPVLFRKVAVLTNFTPKDITYQTMINSGDFKLINDFDVKTAIETHYSGYKTILKDYERQEIIHKEYFGPYLIDYADFDAMRRGELGLSNEKRLKNILQSMSGAFSYKKMASERGVISCDSLIGVLDSFIK</sequence>
<keyword evidence="1" id="KW-0175">Coiled coil</keyword>
<evidence type="ECO:0000256" key="2">
    <source>
        <dbReference type="SAM" id="Phobius"/>
    </source>
</evidence>
<protein>
    <submittedName>
        <fullName evidence="3">DUF6090 family protein</fullName>
    </submittedName>
</protein>
<dbReference type="Proteomes" id="UP001259492">
    <property type="component" value="Unassembled WGS sequence"/>
</dbReference>
<gene>
    <name evidence="3" type="ORF">RM697_11265</name>
</gene>
<name>A0ABU2YM48_9FLAO</name>
<accession>A0ABU2YM48</accession>
<feature type="coiled-coil region" evidence="1">
    <location>
        <begin position="46"/>
        <end position="73"/>
    </location>
</feature>
<evidence type="ECO:0000313" key="3">
    <source>
        <dbReference type="EMBL" id="MDT0559233.1"/>
    </source>
</evidence>
<evidence type="ECO:0000256" key="1">
    <source>
        <dbReference type="SAM" id="Coils"/>
    </source>
</evidence>
<evidence type="ECO:0000313" key="4">
    <source>
        <dbReference type="Proteomes" id="UP001259492"/>
    </source>
</evidence>
<organism evidence="3 4">
    <name type="scientific">Microcosmobacter mediterraneus</name>
    <dbReference type="NCBI Taxonomy" id="3075607"/>
    <lineage>
        <taxon>Bacteria</taxon>
        <taxon>Pseudomonadati</taxon>
        <taxon>Bacteroidota</taxon>
        <taxon>Flavobacteriia</taxon>
        <taxon>Flavobacteriales</taxon>
        <taxon>Flavobacteriaceae</taxon>
        <taxon>Microcosmobacter</taxon>
    </lineage>
</organism>
<proteinExistence type="predicted"/>
<dbReference type="Pfam" id="PF19578">
    <property type="entry name" value="DUF6090"/>
    <property type="match status" value="1"/>
</dbReference>
<dbReference type="InterPro" id="IPR045749">
    <property type="entry name" value="DUF6090"/>
</dbReference>
<dbReference type="EMBL" id="JAVRIA010000006">
    <property type="protein sequence ID" value="MDT0559233.1"/>
    <property type="molecule type" value="Genomic_DNA"/>
</dbReference>